<protein>
    <submittedName>
        <fullName evidence="2">DNA polymerase III subunit chi</fullName>
    </submittedName>
</protein>
<dbReference type="InterPro" id="IPR007459">
    <property type="entry name" value="DNA_pol3_chi"/>
</dbReference>
<accession>A0ABQ1TFW5</accession>
<dbReference type="PANTHER" id="PTHR38767:SF1">
    <property type="entry name" value="DNA POLYMERASE III SUBUNIT CHI"/>
    <property type="match status" value="1"/>
</dbReference>
<organism evidence="2 3">
    <name type="scientific">Pseudoalteromonas gelatinilytica</name>
    <dbReference type="NCBI Taxonomy" id="1703256"/>
    <lineage>
        <taxon>Bacteria</taxon>
        <taxon>Pseudomonadati</taxon>
        <taxon>Pseudomonadota</taxon>
        <taxon>Gammaproteobacteria</taxon>
        <taxon>Alteromonadales</taxon>
        <taxon>Pseudoalteromonadaceae</taxon>
        <taxon>Pseudoalteromonas</taxon>
    </lineage>
</organism>
<keyword evidence="1" id="KW-0472">Membrane</keyword>
<gene>
    <name evidence="2" type="primary">holC</name>
    <name evidence="2" type="ORF">GCM10008027_17780</name>
</gene>
<dbReference type="PANTHER" id="PTHR38767">
    <property type="entry name" value="DNA POLYMERASE III SUBUNIT CHI"/>
    <property type="match status" value="1"/>
</dbReference>
<comment type="caution">
    <text evidence="2">The sequence shown here is derived from an EMBL/GenBank/DDBJ whole genome shotgun (WGS) entry which is preliminary data.</text>
</comment>
<evidence type="ECO:0000256" key="1">
    <source>
        <dbReference type="SAM" id="Phobius"/>
    </source>
</evidence>
<evidence type="ECO:0000313" key="2">
    <source>
        <dbReference type="EMBL" id="GGE93338.1"/>
    </source>
</evidence>
<dbReference type="InterPro" id="IPR036768">
    <property type="entry name" value="PolIII_chi_sf"/>
</dbReference>
<dbReference type="Gene3D" id="3.40.50.10110">
    <property type="entry name" value="DNA polymerase III subunit chi"/>
    <property type="match status" value="1"/>
</dbReference>
<keyword evidence="3" id="KW-1185">Reference proteome</keyword>
<keyword evidence="1" id="KW-1133">Transmembrane helix</keyword>
<dbReference type="SUPFAM" id="SSF102400">
    <property type="entry name" value="DNA polymerase III chi subunit"/>
    <property type="match status" value="1"/>
</dbReference>
<evidence type="ECO:0000313" key="3">
    <source>
        <dbReference type="Proteomes" id="UP000638462"/>
    </source>
</evidence>
<dbReference type="EMBL" id="BMIT01000005">
    <property type="protein sequence ID" value="GGE93338.1"/>
    <property type="molecule type" value="Genomic_DNA"/>
</dbReference>
<proteinExistence type="predicted"/>
<name>A0ABQ1TFW5_9GAMM</name>
<dbReference type="Proteomes" id="UP000638462">
    <property type="component" value="Unassembled WGS sequence"/>
</dbReference>
<sequence length="171" mass="19132">MKQVSFYVKIPALICVSVGTFVTMSMNAQFYVLKQDDNAHQSAGAVFDLAAKIAADQYRLGHRVFIYADNTDTAHTIDDIIWSFEPDSFVPHNLQGEGPKGGAPVEIGMTPPVGNRKILINLAEQLPDFIRRFQQVYDFVPVEPNAKQAARERFKKLRQLGAHIATQEIDI</sequence>
<reference evidence="3" key="1">
    <citation type="journal article" date="2019" name="Int. J. Syst. Evol. Microbiol.">
        <title>The Global Catalogue of Microorganisms (GCM) 10K type strain sequencing project: providing services to taxonomists for standard genome sequencing and annotation.</title>
        <authorList>
            <consortium name="The Broad Institute Genomics Platform"/>
            <consortium name="The Broad Institute Genome Sequencing Center for Infectious Disease"/>
            <person name="Wu L."/>
            <person name="Ma J."/>
        </authorList>
    </citation>
    <scope>NUCLEOTIDE SEQUENCE [LARGE SCALE GENOMIC DNA]</scope>
    <source>
        <strain evidence="3">CGMCC 1.15394</strain>
    </source>
</reference>
<feature type="transmembrane region" description="Helical" evidence="1">
    <location>
        <begin position="6"/>
        <end position="24"/>
    </location>
</feature>
<dbReference type="Pfam" id="PF04364">
    <property type="entry name" value="DNA_pol3_chi"/>
    <property type="match status" value="1"/>
</dbReference>
<keyword evidence="1" id="KW-0812">Transmembrane</keyword>